<dbReference type="InterPro" id="IPR008861">
    <property type="entry name" value="GpX-like"/>
</dbReference>
<keyword evidence="2" id="KW-1185">Reference proteome</keyword>
<evidence type="ECO:0000313" key="1">
    <source>
        <dbReference type="EMBL" id="BBG31318.1"/>
    </source>
</evidence>
<protein>
    <submittedName>
        <fullName evidence="1">P2-like prophage tail protein X</fullName>
    </submittedName>
</protein>
<sequence length="72" mass="7718">MTTVVTSQQGDTVDLICHRYGGTSDDVIAVYALNSGLCILGPVLPLGTRVTLPDFSTTASEQTNDTMLQLWD</sequence>
<dbReference type="STRING" id="1123510.GCA_000620025_01749"/>
<evidence type="ECO:0000313" key="2">
    <source>
        <dbReference type="Proteomes" id="UP000267342"/>
    </source>
</evidence>
<dbReference type="EMBL" id="AP018933">
    <property type="protein sequence ID" value="BBG31318.1"/>
    <property type="molecule type" value="Genomic_DNA"/>
</dbReference>
<accession>A0A348HI66</accession>
<dbReference type="Pfam" id="PF05489">
    <property type="entry name" value="Phage_tail_X"/>
    <property type="match status" value="1"/>
</dbReference>
<dbReference type="OrthoDB" id="8759063at2"/>
<organism evidence="1 2">
    <name type="scientific">Zymobacter palmae</name>
    <dbReference type="NCBI Taxonomy" id="33074"/>
    <lineage>
        <taxon>Bacteria</taxon>
        <taxon>Pseudomonadati</taxon>
        <taxon>Pseudomonadota</taxon>
        <taxon>Gammaproteobacteria</taxon>
        <taxon>Oceanospirillales</taxon>
        <taxon>Halomonadaceae</taxon>
        <taxon>Zymobacter group</taxon>
        <taxon>Zymobacter</taxon>
    </lineage>
</organism>
<dbReference type="Proteomes" id="UP000267342">
    <property type="component" value="Chromosome"/>
</dbReference>
<name>A0A348HI66_9GAMM</name>
<proteinExistence type="predicted"/>
<dbReference type="KEGG" id="zpl:ZBT109_2588"/>
<gene>
    <name evidence="1" type="ORF">ZBT109_2588</name>
</gene>
<dbReference type="AlphaFoldDB" id="A0A348HI66"/>
<reference evidence="1 2" key="1">
    <citation type="submission" date="2018-09" db="EMBL/GenBank/DDBJ databases">
        <title>Zymobacter palmae IAM14233 (=T109) whole genome analysis.</title>
        <authorList>
            <person name="Yanase H."/>
        </authorList>
    </citation>
    <scope>NUCLEOTIDE SEQUENCE [LARGE SCALE GENOMIC DNA]</scope>
    <source>
        <strain evidence="1 2">IAM14233</strain>
    </source>
</reference>